<evidence type="ECO:0000256" key="11">
    <source>
        <dbReference type="ARBA" id="ARBA00022989"/>
    </source>
</evidence>
<dbReference type="SUPFAM" id="SSF55785">
    <property type="entry name" value="PYP-like sensor domain (PAS domain)"/>
    <property type="match status" value="1"/>
</dbReference>
<dbReference type="AlphaFoldDB" id="A0AAE7NRS7"/>
<dbReference type="SUPFAM" id="SSF158472">
    <property type="entry name" value="HAMP domain-like"/>
    <property type="match status" value="1"/>
</dbReference>
<dbReference type="PANTHER" id="PTHR43065">
    <property type="entry name" value="SENSOR HISTIDINE KINASE"/>
    <property type="match status" value="1"/>
</dbReference>
<dbReference type="PANTHER" id="PTHR43065:SF10">
    <property type="entry name" value="PEROXIDE STRESS-ACTIVATED HISTIDINE KINASE MAK3"/>
    <property type="match status" value="1"/>
</dbReference>
<feature type="domain" description="HAMP" evidence="18">
    <location>
        <begin position="363"/>
        <end position="416"/>
    </location>
</feature>
<feature type="compositionally biased region" description="Basic and acidic residues" evidence="14">
    <location>
        <begin position="805"/>
        <end position="828"/>
    </location>
</feature>
<dbReference type="GO" id="GO:0005886">
    <property type="term" value="C:plasma membrane"/>
    <property type="evidence" value="ECO:0007669"/>
    <property type="project" value="UniProtKB-SubCell"/>
</dbReference>
<dbReference type="InterPro" id="IPR035965">
    <property type="entry name" value="PAS-like_dom_sf"/>
</dbReference>
<dbReference type="InterPro" id="IPR036097">
    <property type="entry name" value="HisK_dim/P_sf"/>
</dbReference>
<dbReference type="Pfam" id="PF00989">
    <property type="entry name" value="PAS"/>
    <property type="match status" value="1"/>
</dbReference>
<keyword evidence="8" id="KW-0547">Nucleotide-binding</keyword>
<gene>
    <name evidence="19" type="ORF">WN72_25250</name>
</gene>
<evidence type="ECO:0000256" key="15">
    <source>
        <dbReference type="SAM" id="Phobius"/>
    </source>
</evidence>
<dbReference type="EMBL" id="CP030050">
    <property type="protein sequence ID" value="QOZ69256.1"/>
    <property type="molecule type" value="Genomic_DNA"/>
</dbReference>
<evidence type="ECO:0000256" key="13">
    <source>
        <dbReference type="ARBA" id="ARBA00023136"/>
    </source>
</evidence>
<dbReference type="Gene3D" id="1.10.287.130">
    <property type="match status" value="1"/>
</dbReference>
<feature type="domain" description="Histidine kinase" evidence="16">
    <location>
        <begin position="552"/>
        <end position="780"/>
    </location>
</feature>
<dbReference type="InterPro" id="IPR003594">
    <property type="entry name" value="HATPase_dom"/>
</dbReference>
<evidence type="ECO:0000256" key="8">
    <source>
        <dbReference type="ARBA" id="ARBA00022741"/>
    </source>
</evidence>
<evidence type="ECO:0000256" key="2">
    <source>
        <dbReference type="ARBA" id="ARBA00004651"/>
    </source>
</evidence>
<evidence type="ECO:0000256" key="4">
    <source>
        <dbReference type="ARBA" id="ARBA00022475"/>
    </source>
</evidence>
<dbReference type="Pfam" id="PF19312">
    <property type="entry name" value="NtrY_N"/>
    <property type="match status" value="1"/>
</dbReference>
<protein>
    <recommendedName>
        <fullName evidence="3">histidine kinase</fullName>
        <ecNumber evidence="3">2.7.13.3</ecNumber>
    </recommendedName>
</protein>
<dbReference type="Gene3D" id="3.30.450.20">
    <property type="entry name" value="PAS domain"/>
    <property type="match status" value="1"/>
</dbReference>
<dbReference type="PROSITE" id="PS50112">
    <property type="entry name" value="PAS"/>
    <property type="match status" value="1"/>
</dbReference>
<dbReference type="InterPro" id="IPR004358">
    <property type="entry name" value="Sig_transdc_His_kin-like_C"/>
</dbReference>
<evidence type="ECO:0000256" key="3">
    <source>
        <dbReference type="ARBA" id="ARBA00012438"/>
    </source>
</evidence>
<dbReference type="InterPro" id="IPR000014">
    <property type="entry name" value="PAS"/>
</dbReference>
<dbReference type="Pfam" id="PF00672">
    <property type="entry name" value="HAMP"/>
    <property type="match status" value="1"/>
</dbReference>
<dbReference type="PROSITE" id="PS50109">
    <property type="entry name" value="HIS_KIN"/>
    <property type="match status" value="1"/>
</dbReference>
<dbReference type="SMART" id="SM00388">
    <property type="entry name" value="HisKA"/>
    <property type="match status" value="1"/>
</dbReference>
<dbReference type="Pfam" id="PF02518">
    <property type="entry name" value="HATPase_c"/>
    <property type="match status" value="1"/>
</dbReference>
<dbReference type="InterPro" id="IPR045671">
    <property type="entry name" value="NtrY-like_N"/>
</dbReference>
<feature type="compositionally biased region" description="Low complexity" evidence="14">
    <location>
        <begin position="788"/>
        <end position="804"/>
    </location>
</feature>
<dbReference type="FunFam" id="1.10.287.130:FF:000107">
    <property type="entry name" value="Sensor histidine kinase YycG"/>
    <property type="match status" value="1"/>
</dbReference>
<accession>A0AAE7NRS7</accession>
<keyword evidence="7 15" id="KW-0812">Transmembrane</keyword>
<dbReference type="InterPro" id="IPR017232">
    <property type="entry name" value="NtrY"/>
</dbReference>
<evidence type="ECO:0000256" key="1">
    <source>
        <dbReference type="ARBA" id="ARBA00000085"/>
    </source>
</evidence>
<dbReference type="SMART" id="SM00387">
    <property type="entry name" value="HATPase_c"/>
    <property type="match status" value="1"/>
</dbReference>
<keyword evidence="12" id="KW-0902">Two-component regulatory system</keyword>
<evidence type="ECO:0000256" key="10">
    <source>
        <dbReference type="ARBA" id="ARBA00022840"/>
    </source>
</evidence>
<dbReference type="CDD" id="cd06225">
    <property type="entry name" value="HAMP"/>
    <property type="match status" value="1"/>
</dbReference>
<dbReference type="GO" id="GO:0000155">
    <property type="term" value="F:phosphorelay sensor kinase activity"/>
    <property type="evidence" value="ECO:0007669"/>
    <property type="project" value="InterPro"/>
</dbReference>
<feature type="domain" description="PAS" evidence="17">
    <location>
        <begin position="428"/>
        <end position="500"/>
    </location>
</feature>
<dbReference type="PIRSF" id="PIRSF037532">
    <property type="entry name" value="STHK_NtrY"/>
    <property type="match status" value="1"/>
</dbReference>
<keyword evidence="10" id="KW-0067">ATP-binding</keyword>
<feature type="transmembrane region" description="Helical" evidence="15">
    <location>
        <begin position="101"/>
        <end position="118"/>
    </location>
</feature>
<proteinExistence type="predicted"/>
<feature type="transmembrane region" description="Helical" evidence="15">
    <location>
        <begin position="337"/>
        <end position="362"/>
    </location>
</feature>
<keyword evidence="13 15" id="KW-0472">Membrane</keyword>
<evidence type="ECO:0000256" key="14">
    <source>
        <dbReference type="SAM" id="MobiDB-lite"/>
    </source>
</evidence>
<keyword evidence="6" id="KW-0808">Transferase</keyword>
<dbReference type="Gene3D" id="6.10.340.10">
    <property type="match status" value="1"/>
</dbReference>
<dbReference type="PROSITE" id="PS50885">
    <property type="entry name" value="HAMP"/>
    <property type="match status" value="1"/>
</dbReference>
<dbReference type="InterPro" id="IPR005467">
    <property type="entry name" value="His_kinase_dom"/>
</dbReference>
<organism evidence="19 20">
    <name type="scientific">Bradyrhizobium arachidis</name>
    <dbReference type="NCBI Taxonomy" id="858423"/>
    <lineage>
        <taxon>Bacteria</taxon>
        <taxon>Pseudomonadati</taxon>
        <taxon>Pseudomonadota</taxon>
        <taxon>Alphaproteobacteria</taxon>
        <taxon>Hyphomicrobiales</taxon>
        <taxon>Nitrobacteraceae</taxon>
        <taxon>Bradyrhizobium</taxon>
    </lineage>
</organism>
<dbReference type="InterPro" id="IPR003660">
    <property type="entry name" value="HAMP_dom"/>
</dbReference>
<dbReference type="NCBIfam" id="TIGR00229">
    <property type="entry name" value="sensory_box"/>
    <property type="match status" value="1"/>
</dbReference>
<feature type="transmembrane region" description="Helical" evidence="15">
    <location>
        <begin position="139"/>
        <end position="160"/>
    </location>
</feature>
<dbReference type="EC" id="2.7.13.3" evidence="3"/>
<keyword evidence="9 19" id="KW-0418">Kinase</keyword>
<dbReference type="Pfam" id="PF00512">
    <property type="entry name" value="HisKA"/>
    <property type="match status" value="1"/>
</dbReference>
<dbReference type="SMART" id="SM00304">
    <property type="entry name" value="HAMP"/>
    <property type="match status" value="1"/>
</dbReference>
<feature type="transmembrane region" description="Helical" evidence="15">
    <location>
        <begin position="66"/>
        <end position="89"/>
    </location>
</feature>
<dbReference type="Gene3D" id="3.30.565.10">
    <property type="entry name" value="Histidine kinase-like ATPase, C-terminal domain"/>
    <property type="match status" value="1"/>
</dbReference>
<evidence type="ECO:0000259" key="18">
    <source>
        <dbReference type="PROSITE" id="PS50885"/>
    </source>
</evidence>
<dbReference type="KEGG" id="barh:WN72_25250"/>
<sequence>MRRSAAGQTPRNCRNSATMWYEYISIRPPRTLVFSTIAGMTSADTSAAHFDTAPPEEPRRWSVRRWLAPLAVAMALLSALLTFLVLTGLTQIEPTPEVVRSFYLINAATILLLVGIIVRELWQLILARRRGRAAARLHVQIVSLFSIVAVLPAVLVAVVANVTIERGLDRLFSGPTKEVIQNSLTIARAYMQDHAQLIRGDILGMANDIAHARPLYDQDRRSFRELLTASAGSRNLPGAMIIDKNTNILESADTGMRLAYSPPAPDFLSNVNESEPEIAVLPDASFVAAVIRLRAFNDTFLYVARPLDPNVVAQLKQTEVSVAEYAQIESRRLGIQVAFALMFAVIALTILMASVLIGLNFANSLVSPIRRLMNAAHTVSTGDLHVQVPVHQSEGDLAQLGETFNKMTQELRSQRDELVNASDLIDSRRRFIEAVLSSASAGIIGVDTSGSVGILNRSAEKLIGHSEAETLGHPLSDVLPELDEMMKTAREGTQRLVQGQITITRDGTERNLSVRVSAEKNQPHDSYIITLDDITELVSAQRTSAWGDVARRIAHEIKNPLTPIQLSAERIRRKFGKTITEDKDKQIFDQCTDTIVRQVDDIRRMVDEFSRFARMPKPVMEGEDVADTVRQAVFLMKVAHPELDIEAEFKEDPLRAQFDRRLISQAVTNIVKNATEAIEQVPPEELGKDGGKGRIDVVVSREGTDVLIDVIDNGIGLPKVARSRLLEPYVTTRAKGTGLGLAIVGRVLEDHGGRIELKDASDFREGQRGAWMRLRFAISGQPAKSEVADAAPPAKDAASAAVKDQAQETKRPSAETKEPAEKTNDSTKIEASTGS</sequence>
<name>A0AAE7NRS7_9BRAD</name>
<evidence type="ECO:0000259" key="16">
    <source>
        <dbReference type="PROSITE" id="PS50109"/>
    </source>
</evidence>
<dbReference type="CDD" id="cd00130">
    <property type="entry name" value="PAS"/>
    <property type="match status" value="1"/>
</dbReference>
<evidence type="ECO:0000256" key="5">
    <source>
        <dbReference type="ARBA" id="ARBA00022553"/>
    </source>
</evidence>
<dbReference type="CDD" id="cd00082">
    <property type="entry name" value="HisKA"/>
    <property type="match status" value="1"/>
</dbReference>
<dbReference type="InterPro" id="IPR036890">
    <property type="entry name" value="HATPase_C_sf"/>
</dbReference>
<keyword evidence="4" id="KW-1003">Cell membrane</keyword>
<dbReference type="SMART" id="SM00091">
    <property type="entry name" value="PAS"/>
    <property type="match status" value="1"/>
</dbReference>
<comment type="catalytic activity">
    <reaction evidence="1">
        <text>ATP + protein L-histidine = ADP + protein N-phospho-L-histidine.</text>
        <dbReference type="EC" id="2.7.13.3"/>
    </reaction>
</comment>
<evidence type="ECO:0000259" key="17">
    <source>
        <dbReference type="PROSITE" id="PS50112"/>
    </source>
</evidence>
<evidence type="ECO:0000313" key="20">
    <source>
        <dbReference type="Proteomes" id="UP000594015"/>
    </source>
</evidence>
<dbReference type="InterPro" id="IPR013767">
    <property type="entry name" value="PAS_fold"/>
</dbReference>
<dbReference type="SUPFAM" id="SSF47384">
    <property type="entry name" value="Homodimeric domain of signal transducing histidine kinase"/>
    <property type="match status" value="1"/>
</dbReference>
<evidence type="ECO:0000256" key="9">
    <source>
        <dbReference type="ARBA" id="ARBA00022777"/>
    </source>
</evidence>
<evidence type="ECO:0000256" key="7">
    <source>
        <dbReference type="ARBA" id="ARBA00022692"/>
    </source>
</evidence>
<dbReference type="SUPFAM" id="SSF55874">
    <property type="entry name" value="ATPase domain of HSP90 chaperone/DNA topoisomerase II/histidine kinase"/>
    <property type="match status" value="1"/>
</dbReference>
<reference evidence="19 20" key="1">
    <citation type="submission" date="2018-06" db="EMBL/GenBank/DDBJ databases">
        <title>Comparative genomics of Bradyrhizobium nodulating Arachidis hypogaea.</title>
        <authorList>
            <person name="Li Y."/>
        </authorList>
    </citation>
    <scope>NUCLEOTIDE SEQUENCE [LARGE SCALE GENOMIC DNA]</scope>
    <source>
        <strain evidence="19 20">CCBAU 051107</strain>
    </source>
</reference>
<keyword evidence="11 15" id="KW-1133">Transmembrane helix</keyword>
<dbReference type="InterPro" id="IPR003661">
    <property type="entry name" value="HisK_dim/P_dom"/>
</dbReference>
<dbReference type="PRINTS" id="PR00344">
    <property type="entry name" value="BCTRLSENSOR"/>
</dbReference>
<comment type="subcellular location">
    <subcellularLocation>
        <location evidence="2">Cell membrane</location>
        <topology evidence="2">Multi-pass membrane protein</topology>
    </subcellularLocation>
</comment>
<feature type="region of interest" description="Disordered" evidence="14">
    <location>
        <begin position="784"/>
        <end position="835"/>
    </location>
</feature>
<evidence type="ECO:0000256" key="6">
    <source>
        <dbReference type="ARBA" id="ARBA00022679"/>
    </source>
</evidence>
<evidence type="ECO:0000313" key="19">
    <source>
        <dbReference type="EMBL" id="QOZ69256.1"/>
    </source>
</evidence>
<dbReference type="Proteomes" id="UP000594015">
    <property type="component" value="Chromosome"/>
</dbReference>
<dbReference type="GO" id="GO:0006355">
    <property type="term" value="P:regulation of DNA-templated transcription"/>
    <property type="evidence" value="ECO:0007669"/>
    <property type="project" value="InterPro"/>
</dbReference>
<keyword evidence="5" id="KW-0597">Phosphoprotein</keyword>
<dbReference type="GO" id="GO:0005524">
    <property type="term" value="F:ATP binding"/>
    <property type="evidence" value="ECO:0007669"/>
    <property type="project" value="UniProtKB-KW"/>
</dbReference>
<evidence type="ECO:0000256" key="12">
    <source>
        <dbReference type="ARBA" id="ARBA00023012"/>
    </source>
</evidence>